<dbReference type="RefSeq" id="WP_229385603.1">
    <property type="nucleotide sequence ID" value="NZ_JAGTTN010000006.1"/>
</dbReference>
<evidence type="ECO:0000313" key="2">
    <source>
        <dbReference type="Proteomes" id="UP001139354"/>
    </source>
</evidence>
<sequence length="76" mass="8027">MSERIFSAWPTSGAPRIAALNWVTDVASPGNVIQGFDVFNLGYGSEQSASVGVGWAGGELPTLSDLPFLDFNPLAR</sequence>
<accession>A0A9X1S3W3</accession>
<reference evidence="1" key="1">
    <citation type="submission" date="2021-04" db="EMBL/GenBank/DDBJ databases">
        <title>Microbacterium tenobrionis sp. nov. and Microbacterium allomyrinae sp. nov., isolated from larvae of Tenobrio molitor and Allomyrina dichotoma, respectively.</title>
        <authorList>
            <person name="Lee S.D."/>
        </authorList>
    </citation>
    <scope>NUCLEOTIDE SEQUENCE</scope>
    <source>
        <strain evidence="1">BWT-G7</strain>
    </source>
</reference>
<keyword evidence="2" id="KW-1185">Reference proteome</keyword>
<organism evidence="1 2">
    <name type="scientific">Microbacterium allomyrinae</name>
    <dbReference type="NCBI Taxonomy" id="2830666"/>
    <lineage>
        <taxon>Bacteria</taxon>
        <taxon>Bacillati</taxon>
        <taxon>Actinomycetota</taxon>
        <taxon>Actinomycetes</taxon>
        <taxon>Micrococcales</taxon>
        <taxon>Microbacteriaceae</taxon>
        <taxon>Microbacterium</taxon>
    </lineage>
</organism>
<dbReference type="Proteomes" id="UP001139354">
    <property type="component" value="Unassembled WGS sequence"/>
</dbReference>
<dbReference type="AlphaFoldDB" id="A0A9X1S3W3"/>
<proteinExistence type="predicted"/>
<name>A0A9X1S3W3_9MICO</name>
<protein>
    <submittedName>
        <fullName evidence="1">Uncharacterized protein</fullName>
    </submittedName>
</protein>
<comment type="caution">
    <text evidence="1">The sequence shown here is derived from an EMBL/GenBank/DDBJ whole genome shotgun (WGS) entry which is preliminary data.</text>
</comment>
<dbReference type="EMBL" id="JAGTTN010000006">
    <property type="protein sequence ID" value="MCC2033599.1"/>
    <property type="molecule type" value="Genomic_DNA"/>
</dbReference>
<evidence type="ECO:0000313" key="1">
    <source>
        <dbReference type="EMBL" id="MCC2033599.1"/>
    </source>
</evidence>
<gene>
    <name evidence="1" type="ORF">KEC57_15530</name>
</gene>